<evidence type="ECO:0000256" key="6">
    <source>
        <dbReference type="SAM" id="Coils"/>
    </source>
</evidence>
<comment type="subcellular location">
    <subcellularLocation>
        <location evidence="1">Cell membrane</location>
        <topology evidence="1">Multi-pass membrane protein</topology>
    </subcellularLocation>
</comment>
<dbReference type="InterPro" id="IPR032807">
    <property type="entry name" value="GNVR"/>
</dbReference>
<accession>A0A9X2L3H6</accession>
<keyword evidence="2" id="KW-1003">Cell membrane</keyword>
<dbReference type="AlphaFoldDB" id="A0A9X2L3H6"/>
<feature type="transmembrane region" description="Helical" evidence="7">
    <location>
        <begin position="22"/>
        <end position="41"/>
    </location>
</feature>
<dbReference type="InterPro" id="IPR003856">
    <property type="entry name" value="LPS_length_determ_N"/>
</dbReference>
<evidence type="ECO:0000256" key="4">
    <source>
        <dbReference type="ARBA" id="ARBA00022989"/>
    </source>
</evidence>
<evidence type="ECO:0000256" key="2">
    <source>
        <dbReference type="ARBA" id="ARBA00022475"/>
    </source>
</evidence>
<dbReference type="InterPro" id="IPR050445">
    <property type="entry name" value="Bact_polysacc_biosynth/exp"/>
</dbReference>
<gene>
    <name evidence="10" type="ORF">NM125_08345</name>
</gene>
<dbReference type="RefSeq" id="WP_255134453.1">
    <property type="nucleotide sequence ID" value="NZ_CP175953.1"/>
</dbReference>
<evidence type="ECO:0000256" key="3">
    <source>
        <dbReference type="ARBA" id="ARBA00022692"/>
    </source>
</evidence>
<dbReference type="Proteomes" id="UP001139125">
    <property type="component" value="Unassembled WGS sequence"/>
</dbReference>
<keyword evidence="3 7" id="KW-0812">Transmembrane</keyword>
<evidence type="ECO:0000256" key="7">
    <source>
        <dbReference type="SAM" id="Phobius"/>
    </source>
</evidence>
<feature type="transmembrane region" description="Helical" evidence="7">
    <location>
        <begin position="354"/>
        <end position="374"/>
    </location>
</feature>
<dbReference type="GO" id="GO:0005886">
    <property type="term" value="C:plasma membrane"/>
    <property type="evidence" value="ECO:0007669"/>
    <property type="project" value="UniProtKB-SubCell"/>
</dbReference>
<evidence type="ECO:0000259" key="8">
    <source>
        <dbReference type="Pfam" id="PF02706"/>
    </source>
</evidence>
<evidence type="ECO:0000313" key="11">
    <source>
        <dbReference type="Proteomes" id="UP001139125"/>
    </source>
</evidence>
<evidence type="ECO:0000256" key="1">
    <source>
        <dbReference type="ARBA" id="ARBA00004651"/>
    </source>
</evidence>
<feature type="domain" description="Tyrosine-protein kinase G-rich" evidence="9">
    <location>
        <begin position="300"/>
        <end position="372"/>
    </location>
</feature>
<proteinExistence type="predicted"/>
<dbReference type="Pfam" id="PF02706">
    <property type="entry name" value="Wzz"/>
    <property type="match status" value="1"/>
</dbReference>
<feature type="domain" description="Polysaccharide chain length determinant N-terminal" evidence="8">
    <location>
        <begin position="6"/>
        <end position="101"/>
    </location>
</feature>
<evidence type="ECO:0000313" key="10">
    <source>
        <dbReference type="EMBL" id="MCP9291589.1"/>
    </source>
</evidence>
<dbReference type="PANTHER" id="PTHR32309:SF13">
    <property type="entry name" value="FERRIC ENTEROBACTIN TRANSPORT PROTEIN FEPE"/>
    <property type="match status" value="1"/>
</dbReference>
<keyword evidence="6" id="KW-0175">Coiled coil</keyword>
<evidence type="ECO:0000259" key="9">
    <source>
        <dbReference type="Pfam" id="PF13807"/>
    </source>
</evidence>
<name>A0A9X2L3H6_9BACT</name>
<comment type="caution">
    <text evidence="10">The sequence shown here is derived from an EMBL/GenBank/DDBJ whole genome shotgun (WGS) entry which is preliminary data.</text>
</comment>
<dbReference type="EMBL" id="JANDBC010000001">
    <property type="protein sequence ID" value="MCP9291589.1"/>
    <property type="molecule type" value="Genomic_DNA"/>
</dbReference>
<keyword evidence="5 7" id="KW-0472">Membrane</keyword>
<reference evidence="10" key="1">
    <citation type="submission" date="2022-06" db="EMBL/GenBank/DDBJ databases">
        <title>Gracilimonas sp. CAU 1638 isolated from sea sediment.</title>
        <authorList>
            <person name="Kim W."/>
        </authorList>
    </citation>
    <scope>NUCLEOTIDE SEQUENCE</scope>
    <source>
        <strain evidence="10">CAU 1638</strain>
    </source>
</reference>
<protein>
    <submittedName>
        <fullName evidence="10">Wzz/FepE/Etk N-terminal domain-containing protein</fullName>
    </submittedName>
</protein>
<dbReference type="GO" id="GO:0004713">
    <property type="term" value="F:protein tyrosine kinase activity"/>
    <property type="evidence" value="ECO:0007669"/>
    <property type="project" value="TreeGrafter"/>
</dbReference>
<keyword evidence="11" id="KW-1185">Reference proteome</keyword>
<keyword evidence="4 7" id="KW-1133">Transmembrane helix</keyword>
<evidence type="ECO:0000256" key="5">
    <source>
        <dbReference type="ARBA" id="ARBA00023136"/>
    </source>
</evidence>
<sequence>MSEDRKVDILDVATTLALRKKTIAIIVLTATVIGTILAFAWPKTYRSEVSFVVTDGNSINLSGGGLLSGLADIQMGGSSISAEQVLVLLRSTEIQDQLIDEFNLGEVYGNDIPEAQRKMFDNSIEIEDIREGGIGFNSIIALKLAHLGDDPERVYNLVKRYYEVVDSTVQKLNKKNVEDGYLLIKNRLEQNLADMEEAEDSLVAFQSRYGILEVEEQAAAQIGAIAEVRTELVKLEIQINYLQDVLGENSSKLTDLRTQKRALERRYNNLIKGSGEGLETTDGQFDIFQPVEKMPALFVEYLRRYREVMVQEEIYKVLYPQYEQQKLSFEEATSGLMVIDNAVKPTYKHSPKRAYIMIAAFLFGCIVAFIKVYFDKWKEENPEDYERYQKFTSALSFRNADH</sequence>
<organism evidence="10 11">
    <name type="scientific">Gracilimonas sediminicola</name>
    <dbReference type="NCBI Taxonomy" id="2952158"/>
    <lineage>
        <taxon>Bacteria</taxon>
        <taxon>Pseudomonadati</taxon>
        <taxon>Balneolota</taxon>
        <taxon>Balneolia</taxon>
        <taxon>Balneolales</taxon>
        <taxon>Balneolaceae</taxon>
        <taxon>Gracilimonas</taxon>
    </lineage>
</organism>
<feature type="coiled-coil region" evidence="6">
    <location>
        <begin position="188"/>
        <end position="273"/>
    </location>
</feature>
<dbReference type="PANTHER" id="PTHR32309">
    <property type="entry name" value="TYROSINE-PROTEIN KINASE"/>
    <property type="match status" value="1"/>
</dbReference>
<dbReference type="Pfam" id="PF13807">
    <property type="entry name" value="GNVR"/>
    <property type="match status" value="1"/>
</dbReference>